<evidence type="ECO:0000256" key="5">
    <source>
        <dbReference type="ARBA" id="ARBA00022786"/>
    </source>
</evidence>
<dbReference type="Pfam" id="PF17784">
    <property type="entry name" value="Sulfotransfer_4"/>
    <property type="match status" value="1"/>
</dbReference>
<dbReference type="InterPro" id="IPR027417">
    <property type="entry name" value="P-loop_NTPase"/>
</dbReference>
<evidence type="ECO:0000256" key="7">
    <source>
        <dbReference type="ARBA" id="ARBA00022807"/>
    </source>
</evidence>
<keyword evidence="7" id="KW-0788">Thiol protease</keyword>
<dbReference type="Gene3D" id="3.90.70.10">
    <property type="entry name" value="Cysteine proteinases"/>
    <property type="match status" value="1"/>
</dbReference>
<dbReference type="InterPro" id="IPR038765">
    <property type="entry name" value="Papain-like_cys_pep_sf"/>
</dbReference>
<dbReference type="Gene3D" id="3.10.20.90">
    <property type="entry name" value="Phosphatidylinositol 3-kinase Catalytic Subunit, Chain A, domain 1"/>
    <property type="match status" value="2"/>
</dbReference>
<accession>A0ABP9Z7A3</accession>
<evidence type="ECO:0000313" key="10">
    <source>
        <dbReference type="Proteomes" id="UP001473302"/>
    </source>
</evidence>
<dbReference type="Gene3D" id="3.40.50.300">
    <property type="entry name" value="P-loop containing nucleotide triphosphate hydrolases"/>
    <property type="match status" value="2"/>
</dbReference>
<reference evidence="9 10" key="1">
    <citation type="submission" date="2024-04" db="EMBL/GenBank/DDBJ databases">
        <title>genome sequences of Mucor flavus KT1a and Helicostylum pulchrum KT1b strains isolated from the surface of a dry-aged beef.</title>
        <authorList>
            <person name="Toyotome T."/>
            <person name="Hosono M."/>
            <person name="Torimaru M."/>
            <person name="Fukuda K."/>
            <person name="Mikami N."/>
        </authorList>
    </citation>
    <scope>NUCLEOTIDE SEQUENCE [LARGE SCALE GENOMIC DNA]</scope>
    <source>
        <strain evidence="9 10">KT1a</strain>
    </source>
</reference>
<feature type="domain" description="USP" evidence="8">
    <location>
        <begin position="5"/>
        <end position="295"/>
    </location>
</feature>
<dbReference type="SUPFAM" id="SSF52540">
    <property type="entry name" value="P-loop containing nucleoside triphosphate hydrolases"/>
    <property type="match status" value="2"/>
</dbReference>
<dbReference type="PROSITE" id="PS51421">
    <property type="entry name" value="RAS"/>
    <property type="match status" value="1"/>
</dbReference>
<evidence type="ECO:0000313" key="9">
    <source>
        <dbReference type="EMBL" id="GAA5815006.1"/>
    </source>
</evidence>
<dbReference type="PRINTS" id="PR00449">
    <property type="entry name" value="RASTRNSFRMNG"/>
</dbReference>
<dbReference type="InterPro" id="IPR029346">
    <property type="entry name" value="USP_C"/>
</dbReference>
<dbReference type="CDD" id="cd02659">
    <property type="entry name" value="peptidase_C19C"/>
    <property type="match status" value="1"/>
</dbReference>
<keyword evidence="4" id="KW-0645">Protease</keyword>
<name>A0ABP9Z7A3_9FUNG</name>
<dbReference type="InterPro" id="IPR028889">
    <property type="entry name" value="USP"/>
</dbReference>
<dbReference type="SMART" id="SM00173">
    <property type="entry name" value="RAS"/>
    <property type="match status" value="1"/>
</dbReference>
<dbReference type="InterPro" id="IPR005225">
    <property type="entry name" value="Small_GTP-bd"/>
</dbReference>
<dbReference type="NCBIfam" id="TIGR00231">
    <property type="entry name" value="small_GTP"/>
    <property type="match status" value="1"/>
</dbReference>
<evidence type="ECO:0000256" key="1">
    <source>
        <dbReference type="ARBA" id="ARBA00000707"/>
    </source>
</evidence>
<dbReference type="SMART" id="SM00175">
    <property type="entry name" value="RAB"/>
    <property type="match status" value="1"/>
</dbReference>
<dbReference type="PROSITE" id="PS00973">
    <property type="entry name" value="USP_2"/>
    <property type="match status" value="1"/>
</dbReference>
<evidence type="ECO:0000256" key="6">
    <source>
        <dbReference type="ARBA" id="ARBA00022801"/>
    </source>
</evidence>
<dbReference type="Pfam" id="PF14533">
    <property type="entry name" value="USP7_C2"/>
    <property type="match status" value="1"/>
</dbReference>
<dbReference type="InterPro" id="IPR050164">
    <property type="entry name" value="Peptidase_C19"/>
</dbReference>
<evidence type="ECO:0000256" key="4">
    <source>
        <dbReference type="ARBA" id="ARBA00022670"/>
    </source>
</evidence>
<comment type="caution">
    <text evidence="9">The sequence shown here is derived from an EMBL/GenBank/DDBJ whole genome shotgun (WGS) entry which is preliminary data.</text>
</comment>
<dbReference type="SMART" id="SM00174">
    <property type="entry name" value="RHO"/>
    <property type="match status" value="1"/>
</dbReference>
<comment type="catalytic activity">
    <reaction evidence="1">
        <text>Thiol-dependent hydrolysis of ester, thioester, amide, peptide and isopeptide bonds formed by the C-terminal Gly of ubiquitin (a 76-residue protein attached to proteins as an intracellular targeting signal).</text>
        <dbReference type="EC" id="3.4.19.12"/>
    </reaction>
</comment>
<evidence type="ECO:0000256" key="3">
    <source>
        <dbReference type="ARBA" id="ARBA00012759"/>
    </source>
</evidence>
<dbReference type="PANTHER" id="PTHR24006">
    <property type="entry name" value="UBIQUITIN CARBOXYL-TERMINAL HYDROLASE"/>
    <property type="match status" value="1"/>
</dbReference>
<dbReference type="EMBL" id="BAABUK010000023">
    <property type="protein sequence ID" value="GAA5815006.1"/>
    <property type="molecule type" value="Genomic_DNA"/>
</dbReference>
<keyword evidence="10" id="KW-1185">Reference proteome</keyword>
<dbReference type="PROSITE" id="PS00972">
    <property type="entry name" value="USP_1"/>
    <property type="match status" value="1"/>
</dbReference>
<dbReference type="Pfam" id="PF00443">
    <property type="entry name" value="UCH"/>
    <property type="match status" value="1"/>
</dbReference>
<dbReference type="InterPro" id="IPR001806">
    <property type="entry name" value="Small_GTPase"/>
</dbReference>
<organism evidence="9 10">
    <name type="scientific">Mucor flavus</name>
    <dbReference type="NCBI Taxonomy" id="439312"/>
    <lineage>
        <taxon>Eukaryota</taxon>
        <taxon>Fungi</taxon>
        <taxon>Fungi incertae sedis</taxon>
        <taxon>Mucoromycota</taxon>
        <taxon>Mucoromycotina</taxon>
        <taxon>Mucoromycetes</taxon>
        <taxon>Mucorales</taxon>
        <taxon>Mucorineae</taxon>
        <taxon>Mucoraceae</taxon>
        <taxon>Mucor</taxon>
    </lineage>
</organism>
<dbReference type="Pfam" id="PF12436">
    <property type="entry name" value="USP7_ICP0_bdg"/>
    <property type="match status" value="1"/>
</dbReference>
<proteinExistence type="inferred from homology"/>
<sequence>MTGHVGLYNQGATCYMNSLFQSLFFTNLYRKAIFQIPTENDDPNKSIVLALQRLFYHLQFSDVAISTTELTNSFGWNSADAFRQHDVQEFNRLLQDSIEKRMRNTPASDAIKQLTCGLALIPKGSLDIQLNVKGCKDLKSSFQAYTSEEVLQGDNKYSAADHGLQDAKKGVMFESFPPVLHLQLKRFEYDMVTDNMIKINDRHEFPEKINLRLFLCESTEKTQVYILHGVLVHAGNLTGGHYYSFVRPTKDNKWFKFDDDRVTPASLSQVFEANFGGNDSSPTHTSAYMLVYIRQNFRDKVLAPVTSQDIPTHLVERIEQERLLYQMIQKQKSEQHLYMKAYIADLFSFTANTVSGFIDFEEASSTIVQVKQVLRNRPLKSVLLDYATERGINAGHLRLWNLANRKDGWVQLDDLFSDAELETPTEMVCQAKSNYPFLRVYIEHVIIQKQAWFPLIVSTMILVFVKVFDPVTQTIRSLGSLYVPKVGLVSDITYELLQLADQSRETNIDVYEECGPGLVQKLEMDKTFEYYSIVDGDIIVFQVKASEEDTNPSVIEYINFLYNRTPVLFKSKKEPHTSVRLELLKSMKYDDIVFQLGHAINWDPERLVLILPDNYGNVGRDVKKMAGMTLLDISLVIPRSNVNNLLYYDTLSISLSEYETKKLIPVCVCYPSLNQFKHHRVLLPKLANCLSLSRVIASRYINGIGVKLRIFQVNQGTIDRVYKAEEIIESDEKLPIYAEIVPKEEFNIGDQDFFISVYHYQKELTQTHSVPFKFLGEVFHDTRKRLQARCGLNDVLWNQVHFYIVKEFSTIIINRALTIQTYDPTIEDSYRKQVVIDDFPCVLEVLDTAGQEEYTALRDQWIRDGEGFLIVYSITSRSTYDRINKFRDQIFRVKDLNKVPLILVGNKSDKVTDREVSREEGALKARTLNCDFVETSAKTCVNVERSFYSVTKSSAETFIALFAALYLHSSFLQILGAGYGRTGTTSLRTALNLLGFKTHHMTDVILDPNQKAEIFEEAYKDRTLDIDWKSVYEGYEAAVDWPSVAFFDTLYDLNPDAKVILSVRDPESWFKSVSRTIYEWPGVDNSWPQNVLKARNMARVIVRDGELGGDENIGNKEGLIRQFKNHTEHIKSIVKPENLLIFELGTDGWEKLCPFLGVDEPKDVPYPHDNKGADFEDLLRQVKELSIGR</sequence>
<dbReference type="EC" id="3.4.19.12" evidence="3"/>
<dbReference type="PANTHER" id="PTHR24006:SF644">
    <property type="entry name" value="UBIQUITIN CARBOXYL-TERMINAL HYDROLASE 7"/>
    <property type="match status" value="1"/>
</dbReference>
<dbReference type="PROSITE" id="PS51419">
    <property type="entry name" value="RAB"/>
    <property type="match status" value="1"/>
</dbReference>
<dbReference type="Pfam" id="PF00071">
    <property type="entry name" value="Ras"/>
    <property type="match status" value="1"/>
</dbReference>
<dbReference type="Proteomes" id="UP001473302">
    <property type="component" value="Unassembled WGS sequence"/>
</dbReference>
<keyword evidence="6" id="KW-0378">Hydrolase</keyword>
<evidence type="ECO:0000256" key="2">
    <source>
        <dbReference type="ARBA" id="ARBA00009085"/>
    </source>
</evidence>
<evidence type="ECO:0000259" key="8">
    <source>
        <dbReference type="PROSITE" id="PS50235"/>
    </source>
</evidence>
<comment type="similarity">
    <text evidence="2">Belongs to the peptidase C19 family.</text>
</comment>
<dbReference type="InterPro" id="IPR024729">
    <property type="entry name" value="USP7_ICP0-binding_dom"/>
</dbReference>
<dbReference type="InterPro" id="IPR040632">
    <property type="entry name" value="Sulfotransfer_4"/>
</dbReference>
<dbReference type="InterPro" id="IPR018200">
    <property type="entry name" value="USP_CS"/>
</dbReference>
<keyword evidence="5" id="KW-0833">Ubl conjugation pathway</keyword>
<protein>
    <recommendedName>
        <fullName evidence="3">ubiquitinyl hydrolase 1</fullName>
        <ecNumber evidence="3">3.4.19.12</ecNumber>
    </recommendedName>
</protein>
<gene>
    <name evidence="9" type="ORF">MFLAVUS_008510</name>
</gene>
<dbReference type="PROSITE" id="PS50235">
    <property type="entry name" value="USP_3"/>
    <property type="match status" value="1"/>
</dbReference>
<dbReference type="InterPro" id="IPR001394">
    <property type="entry name" value="Peptidase_C19_UCH"/>
</dbReference>
<dbReference type="SUPFAM" id="SSF54001">
    <property type="entry name" value="Cysteine proteinases"/>
    <property type="match status" value="1"/>
</dbReference>